<evidence type="ECO:0000256" key="1">
    <source>
        <dbReference type="ARBA" id="ARBA00001947"/>
    </source>
</evidence>
<dbReference type="InterPro" id="IPR036866">
    <property type="entry name" value="RibonucZ/Hydroxyglut_hydro"/>
</dbReference>
<dbReference type="PANTHER" id="PTHR42978:SF2">
    <property type="entry name" value="102 KBASES UNSTABLE REGION: FROM 1 TO 119443"/>
    <property type="match status" value="1"/>
</dbReference>
<sequence>MSSICVEQAPKGTKLWLLHLGYVETDEGFLLQGAGLSTASNPNPPSPRRQMVLISVLIDHPTEGLILFETGPGEAYPEVWGPPVNDIFARVDYSPDHELKAAIAKTGNDIKDVRAVVMDHLHLDHAGGLEHFSGTDVPVYVHEKELKHAFYSVATKTDAGVYHPKDLNTQLNWQAFHGDVFELAQGITLRHAPGHTPGLSILQVNLASSGTWLFTTDQYHVHENYHDSIPHGWLARDQKKWVRSHQMIRTIAKRTNANLVFGHDKEMFFKYNHAPDYYE</sequence>
<evidence type="ECO:0000256" key="3">
    <source>
        <dbReference type="ARBA" id="ARBA00022723"/>
    </source>
</evidence>
<dbReference type="EMBL" id="KV878128">
    <property type="protein sequence ID" value="OJJ01171.1"/>
    <property type="molecule type" value="Genomic_DNA"/>
</dbReference>
<feature type="domain" description="Metallo-beta-lactamase" evidence="6">
    <location>
        <begin position="52"/>
        <end position="263"/>
    </location>
</feature>
<evidence type="ECO:0000256" key="5">
    <source>
        <dbReference type="ARBA" id="ARBA00022833"/>
    </source>
</evidence>
<comment type="similarity">
    <text evidence="2">Belongs to the metallo-beta-lactamase superfamily.</text>
</comment>
<dbReference type="AlphaFoldDB" id="A0A1L9PI48"/>
<dbReference type="RefSeq" id="XP_040666933.1">
    <property type="nucleotide sequence ID" value="XM_040817243.1"/>
</dbReference>
<dbReference type="CDD" id="cd07729">
    <property type="entry name" value="AHL_lactonase_MBL-fold"/>
    <property type="match status" value="1"/>
</dbReference>
<dbReference type="SUPFAM" id="SSF56281">
    <property type="entry name" value="Metallo-hydrolase/oxidoreductase"/>
    <property type="match status" value="1"/>
</dbReference>
<keyword evidence="5" id="KW-0862">Zinc</keyword>
<keyword evidence="3" id="KW-0479">Metal-binding</keyword>
<proteinExistence type="inferred from homology"/>
<name>A0A1L9PI48_ASPVE</name>
<dbReference type="InterPro" id="IPR051013">
    <property type="entry name" value="MBL_superfamily_lactonases"/>
</dbReference>
<dbReference type="SMART" id="SM00849">
    <property type="entry name" value="Lactamase_B"/>
    <property type="match status" value="1"/>
</dbReference>
<gene>
    <name evidence="7" type="ORF">ASPVEDRAFT_82709</name>
</gene>
<evidence type="ECO:0000256" key="2">
    <source>
        <dbReference type="ARBA" id="ARBA00007749"/>
    </source>
</evidence>
<dbReference type="InterPro" id="IPR001279">
    <property type="entry name" value="Metallo-B-lactamas"/>
</dbReference>
<dbReference type="Gene3D" id="3.60.15.10">
    <property type="entry name" value="Ribonuclease Z/Hydroxyacylglutathione hydrolase-like"/>
    <property type="match status" value="1"/>
</dbReference>
<organism evidence="7 8">
    <name type="scientific">Aspergillus versicolor CBS 583.65</name>
    <dbReference type="NCBI Taxonomy" id="1036611"/>
    <lineage>
        <taxon>Eukaryota</taxon>
        <taxon>Fungi</taxon>
        <taxon>Dikarya</taxon>
        <taxon>Ascomycota</taxon>
        <taxon>Pezizomycotina</taxon>
        <taxon>Eurotiomycetes</taxon>
        <taxon>Eurotiomycetidae</taxon>
        <taxon>Eurotiales</taxon>
        <taxon>Aspergillaceae</taxon>
        <taxon>Aspergillus</taxon>
        <taxon>Aspergillus subgen. Nidulantes</taxon>
    </lineage>
</organism>
<dbReference type="GO" id="GO:0046872">
    <property type="term" value="F:metal ion binding"/>
    <property type="evidence" value="ECO:0007669"/>
    <property type="project" value="UniProtKB-KW"/>
</dbReference>
<evidence type="ECO:0000259" key="6">
    <source>
        <dbReference type="SMART" id="SM00849"/>
    </source>
</evidence>
<reference evidence="8" key="1">
    <citation type="journal article" date="2017" name="Genome Biol.">
        <title>Comparative genomics reveals high biological diversity and specific adaptations in the industrially and medically important fungal genus Aspergillus.</title>
        <authorList>
            <person name="de Vries R.P."/>
            <person name="Riley R."/>
            <person name="Wiebenga A."/>
            <person name="Aguilar-Osorio G."/>
            <person name="Amillis S."/>
            <person name="Uchima C.A."/>
            <person name="Anderluh G."/>
            <person name="Asadollahi M."/>
            <person name="Askin M."/>
            <person name="Barry K."/>
            <person name="Battaglia E."/>
            <person name="Bayram O."/>
            <person name="Benocci T."/>
            <person name="Braus-Stromeyer S.A."/>
            <person name="Caldana C."/>
            <person name="Canovas D."/>
            <person name="Cerqueira G.C."/>
            <person name="Chen F."/>
            <person name="Chen W."/>
            <person name="Choi C."/>
            <person name="Clum A."/>
            <person name="Dos Santos R.A."/>
            <person name="Damasio A.R."/>
            <person name="Diallinas G."/>
            <person name="Emri T."/>
            <person name="Fekete E."/>
            <person name="Flipphi M."/>
            <person name="Freyberg S."/>
            <person name="Gallo A."/>
            <person name="Gournas C."/>
            <person name="Habgood R."/>
            <person name="Hainaut M."/>
            <person name="Harispe M.L."/>
            <person name="Henrissat B."/>
            <person name="Hilden K.S."/>
            <person name="Hope R."/>
            <person name="Hossain A."/>
            <person name="Karabika E."/>
            <person name="Karaffa L."/>
            <person name="Karanyi Z."/>
            <person name="Krasevec N."/>
            <person name="Kuo A."/>
            <person name="Kusch H."/>
            <person name="LaButti K."/>
            <person name="Lagendijk E.L."/>
            <person name="Lapidus A."/>
            <person name="Levasseur A."/>
            <person name="Lindquist E."/>
            <person name="Lipzen A."/>
            <person name="Logrieco A.F."/>
            <person name="MacCabe A."/>
            <person name="Maekelae M.R."/>
            <person name="Malavazi I."/>
            <person name="Melin P."/>
            <person name="Meyer V."/>
            <person name="Mielnichuk N."/>
            <person name="Miskei M."/>
            <person name="Molnar A.P."/>
            <person name="Mule G."/>
            <person name="Ngan C.Y."/>
            <person name="Orejas M."/>
            <person name="Orosz E."/>
            <person name="Ouedraogo J.P."/>
            <person name="Overkamp K.M."/>
            <person name="Park H.-S."/>
            <person name="Perrone G."/>
            <person name="Piumi F."/>
            <person name="Punt P.J."/>
            <person name="Ram A.F."/>
            <person name="Ramon A."/>
            <person name="Rauscher S."/>
            <person name="Record E."/>
            <person name="Riano-Pachon D.M."/>
            <person name="Robert V."/>
            <person name="Roehrig J."/>
            <person name="Ruller R."/>
            <person name="Salamov A."/>
            <person name="Salih N.S."/>
            <person name="Samson R.A."/>
            <person name="Sandor E."/>
            <person name="Sanguinetti M."/>
            <person name="Schuetze T."/>
            <person name="Sepcic K."/>
            <person name="Shelest E."/>
            <person name="Sherlock G."/>
            <person name="Sophianopoulou V."/>
            <person name="Squina F.M."/>
            <person name="Sun H."/>
            <person name="Susca A."/>
            <person name="Todd R.B."/>
            <person name="Tsang A."/>
            <person name="Unkles S.E."/>
            <person name="van de Wiele N."/>
            <person name="van Rossen-Uffink D."/>
            <person name="Oliveira J.V."/>
            <person name="Vesth T.C."/>
            <person name="Visser J."/>
            <person name="Yu J.-H."/>
            <person name="Zhou M."/>
            <person name="Andersen M.R."/>
            <person name="Archer D.B."/>
            <person name="Baker S.E."/>
            <person name="Benoit I."/>
            <person name="Brakhage A.A."/>
            <person name="Braus G.H."/>
            <person name="Fischer R."/>
            <person name="Frisvad J.C."/>
            <person name="Goldman G.H."/>
            <person name="Houbraken J."/>
            <person name="Oakley B."/>
            <person name="Pocsi I."/>
            <person name="Scazzocchio C."/>
            <person name="Seiboth B."/>
            <person name="vanKuyk P.A."/>
            <person name="Wortman J."/>
            <person name="Dyer P.S."/>
            <person name="Grigoriev I.V."/>
        </authorList>
    </citation>
    <scope>NUCLEOTIDE SEQUENCE [LARGE SCALE GENOMIC DNA]</scope>
    <source>
        <strain evidence="8">CBS 583.65</strain>
    </source>
</reference>
<dbReference type="GeneID" id="63732754"/>
<dbReference type="Proteomes" id="UP000184073">
    <property type="component" value="Unassembled WGS sequence"/>
</dbReference>
<keyword evidence="4" id="KW-0378">Hydrolase</keyword>
<dbReference type="Pfam" id="PF00753">
    <property type="entry name" value="Lactamase_B"/>
    <property type="match status" value="1"/>
</dbReference>
<comment type="cofactor">
    <cofactor evidence="1">
        <name>Zn(2+)</name>
        <dbReference type="ChEBI" id="CHEBI:29105"/>
    </cofactor>
</comment>
<evidence type="ECO:0000313" key="8">
    <source>
        <dbReference type="Proteomes" id="UP000184073"/>
    </source>
</evidence>
<protein>
    <recommendedName>
        <fullName evidence="6">Metallo-beta-lactamase domain-containing protein</fullName>
    </recommendedName>
</protein>
<evidence type="ECO:0000256" key="4">
    <source>
        <dbReference type="ARBA" id="ARBA00022801"/>
    </source>
</evidence>
<accession>A0A1L9PI48</accession>
<evidence type="ECO:0000313" key="7">
    <source>
        <dbReference type="EMBL" id="OJJ01171.1"/>
    </source>
</evidence>
<dbReference type="GO" id="GO:0016787">
    <property type="term" value="F:hydrolase activity"/>
    <property type="evidence" value="ECO:0007669"/>
    <property type="project" value="UniProtKB-KW"/>
</dbReference>
<dbReference type="OrthoDB" id="10250730at2759"/>
<dbReference type="PANTHER" id="PTHR42978">
    <property type="entry name" value="QUORUM-QUENCHING LACTONASE YTNP-RELATED-RELATED"/>
    <property type="match status" value="1"/>
</dbReference>
<keyword evidence="8" id="KW-1185">Reference proteome</keyword>
<dbReference type="VEuPathDB" id="FungiDB:ASPVEDRAFT_82709"/>
<dbReference type="STRING" id="1036611.A0A1L9PI48"/>